<protein>
    <submittedName>
        <fullName evidence="2">Uncharacterized protein</fullName>
    </submittedName>
</protein>
<evidence type="ECO:0000313" key="2">
    <source>
        <dbReference type="EMBL" id="AYC65735.1"/>
    </source>
</evidence>
<dbReference type="EMBL" id="MH591113">
    <property type="protein sequence ID" value="AYC65735.1"/>
    <property type="molecule type" value="Genomic_DNA"/>
</dbReference>
<reference evidence="2" key="2">
    <citation type="journal article" date="2019" name="Mol. Phylogenet. Evol.">
        <title>Reassessment of the classification of bryopsidales (chlorophyta) based on chloroplast phylogenomic analyses.</title>
        <authorList>
            <person name="Cremen M.C."/>
            <person name="Leliaert F."/>
            <person name="West J."/>
            <person name="Lam D.W."/>
            <person name="Shimada S."/>
            <person name="Lopez-Bautista J.M."/>
            <person name="Verbruggen H."/>
        </authorList>
    </citation>
    <scope>NUCLEOTIDE SEQUENCE</scope>
</reference>
<name>A0A386B205_9CHLO</name>
<feature type="chain" id="PRO_5017217442" evidence="1">
    <location>
        <begin position="27"/>
        <end position="405"/>
    </location>
</feature>
<gene>
    <name evidence="2" type="primary">orf405</name>
</gene>
<sequence length="405" mass="46089">MLGRGIGYRLLLRLRLLRTTSGPTTSAPTTSAPTTSAPITSYIPGVLATSATETGGIPMVLIGDNRYMPSLFRLPPREELIARYLAAPPLERHSVYPKLQVLKNKLLKKDDIVELQQTASNYVQKFHKDRGEELLSVLETMQLDCQKIYTTLVNTRKQYRDAKRVVYYSHSIDVINDKVKTAPQLYQNLPSFSSEIPASDNPQNPLSRKSTLSDISELLSTSVFVTSETENDLELLEQSFRNISGELTMLRSKLQDQAWAFVEEKDLVKQLDNLKSVLYESEKNLLKEVMQEEEKMEAQAASNEHFTVSIPIQQQSQPNRLYNEIVHGYGSGGPPSWWGAAALCFFVIIGWWMGRKKIFKLIDRVFNPNGTAYPLADEMLYPDIYNHPTTRTRGYDQDLLRDRDF</sequence>
<keyword evidence="2" id="KW-0934">Plastid</keyword>
<feature type="signal peptide" evidence="1">
    <location>
        <begin position="1"/>
        <end position="26"/>
    </location>
</feature>
<keyword evidence="2" id="KW-0150">Chloroplast</keyword>
<dbReference type="AlphaFoldDB" id="A0A386B205"/>
<reference evidence="2" key="1">
    <citation type="submission" date="2018-07" db="EMBL/GenBank/DDBJ databases">
        <authorList>
            <person name="Quirk P.G."/>
            <person name="Krulwich T.A."/>
        </authorList>
    </citation>
    <scope>NUCLEOTIDE SEQUENCE</scope>
</reference>
<evidence type="ECO:0000256" key="1">
    <source>
        <dbReference type="SAM" id="SignalP"/>
    </source>
</evidence>
<organism evidence="2">
    <name type="scientific">Udotea sp. TZ0819</name>
    <dbReference type="NCBI Taxonomy" id="2364085"/>
    <lineage>
        <taxon>Eukaryota</taxon>
        <taxon>Viridiplantae</taxon>
        <taxon>Chlorophyta</taxon>
        <taxon>core chlorophytes</taxon>
        <taxon>Ulvophyceae</taxon>
        <taxon>TCBD clade</taxon>
        <taxon>Bryopsidales</taxon>
        <taxon>Halimedineae</taxon>
        <taxon>Halimedaceae</taxon>
        <taxon>Udoteae</taxon>
        <taxon>Udotea</taxon>
    </lineage>
</organism>
<keyword evidence="1" id="KW-0732">Signal</keyword>
<accession>A0A386B205</accession>
<geneLocation type="chloroplast" evidence="2"/>
<proteinExistence type="predicted"/>